<dbReference type="InterPro" id="IPR002645">
    <property type="entry name" value="STAS_dom"/>
</dbReference>
<reference evidence="3" key="1">
    <citation type="journal article" date="2019" name="Int. J. Syst. Evol. Microbiol.">
        <title>The Global Catalogue of Microorganisms (GCM) 10K type strain sequencing project: providing services to taxonomists for standard genome sequencing and annotation.</title>
        <authorList>
            <consortium name="The Broad Institute Genomics Platform"/>
            <consortium name="The Broad Institute Genome Sequencing Center for Infectious Disease"/>
            <person name="Wu L."/>
            <person name="Ma J."/>
        </authorList>
    </citation>
    <scope>NUCLEOTIDE SEQUENCE [LARGE SCALE GENOMIC DNA]</scope>
    <source>
        <strain evidence="3">CCUG 49018</strain>
    </source>
</reference>
<keyword evidence="3" id="KW-1185">Reference proteome</keyword>
<evidence type="ECO:0000313" key="3">
    <source>
        <dbReference type="Proteomes" id="UP001597182"/>
    </source>
</evidence>
<dbReference type="Proteomes" id="UP001597182">
    <property type="component" value="Unassembled WGS sequence"/>
</dbReference>
<dbReference type="PROSITE" id="PS50801">
    <property type="entry name" value="STAS"/>
    <property type="match status" value="1"/>
</dbReference>
<accession>A0ABW3VAA9</accession>
<name>A0ABW3VAA9_9PSEU</name>
<dbReference type="PANTHER" id="PTHR33495:SF2">
    <property type="entry name" value="ANTI-SIGMA FACTOR ANTAGONIST TM_1081-RELATED"/>
    <property type="match status" value="1"/>
</dbReference>
<dbReference type="SUPFAM" id="SSF52091">
    <property type="entry name" value="SpoIIaa-like"/>
    <property type="match status" value="1"/>
</dbReference>
<dbReference type="RefSeq" id="WP_013676316.1">
    <property type="nucleotide sequence ID" value="NZ_BAABKS010000017.1"/>
</dbReference>
<sequence>MTEPDRGPFGNEPSGSVRLHEVPGGVVLVVTGPLDLSLAPRLRREVLRAVRLRPATLVIDLSASTFLASVGMAELVRAHRTAGAGVTVRIVAAGPLLLRPLELTRLTDELEIRSTLHDALAEA</sequence>
<dbReference type="Pfam" id="PF01740">
    <property type="entry name" value="STAS"/>
    <property type="match status" value="1"/>
</dbReference>
<dbReference type="CDD" id="cd07043">
    <property type="entry name" value="STAS_anti-anti-sigma_factors"/>
    <property type="match status" value="1"/>
</dbReference>
<dbReference type="EMBL" id="JBHTMB010000012">
    <property type="protein sequence ID" value="MFD1232072.1"/>
    <property type="molecule type" value="Genomic_DNA"/>
</dbReference>
<dbReference type="InterPro" id="IPR036513">
    <property type="entry name" value="STAS_dom_sf"/>
</dbReference>
<dbReference type="PANTHER" id="PTHR33495">
    <property type="entry name" value="ANTI-SIGMA FACTOR ANTAGONIST TM_1081-RELATED-RELATED"/>
    <property type="match status" value="1"/>
</dbReference>
<evidence type="ECO:0000259" key="1">
    <source>
        <dbReference type="PROSITE" id="PS50801"/>
    </source>
</evidence>
<proteinExistence type="predicted"/>
<feature type="domain" description="STAS" evidence="1">
    <location>
        <begin position="15"/>
        <end position="123"/>
    </location>
</feature>
<organism evidence="2 3">
    <name type="scientific">Pseudonocardia benzenivorans</name>
    <dbReference type="NCBI Taxonomy" id="228005"/>
    <lineage>
        <taxon>Bacteria</taxon>
        <taxon>Bacillati</taxon>
        <taxon>Actinomycetota</taxon>
        <taxon>Actinomycetes</taxon>
        <taxon>Pseudonocardiales</taxon>
        <taxon>Pseudonocardiaceae</taxon>
        <taxon>Pseudonocardia</taxon>
    </lineage>
</organism>
<protein>
    <submittedName>
        <fullName evidence="2">STAS domain-containing protein</fullName>
    </submittedName>
</protein>
<dbReference type="Gene3D" id="3.30.750.24">
    <property type="entry name" value="STAS domain"/>
    <property type="match status" value="1"/>
</dbReference>
<comment type="caution">
    <text evidence="2">The sequence shown here is derived from an EMBL/GenBank/DDBJ whole genome shotgun (WGS) entry which is preliminary data.</text>
</comment>
<gene>
    <name evidence="2" type="ORF">ACFQ34_02135</name>
</gene>
<evidence type="ECO:0000313" key="2">
    <source>
        <dbReference type="EMBL" id="MFD1232072.1"/>
    </source>
</evidence>